<feature type="region of interest" description="Disordered" evidence="2">
    <location>
        <begin position="315"/>
        <end position="334"/>
    </location>
</feature>
<dbReference type="PROSITE" id="PS51752">
    <property type="entry name" value="JACALIN_LECTIN"/>
    <property type="match status" value="2"/>
</dbReference>
<dbReference type="Pfam" id="PF01419">
    <property type="entry name" value="Jacalin"/>
    <property type="match status" value="2"/>
</dbReference>
<dbReference type="SMART" id="SM00915">
    <property type="entry name" value="Jacalin"/>
    <property type="match status" value="1"/>
</dbReference>
<name>A0A1D6PQY5_MAIZE</name>
<sequence>MMRQQTTRLLFETEYKEQIKACMDISWRCTLRKPMDRPTTQHILLTLEETEAKIKSVVGPTPPNAGQLQIAKFGPWGGDGGKTRDIRMTPCHLHSVTISSGTIIDSIGFSFTDHYGQHHTTGPWGGKEGTNKIELGPSEFLTGVSGTSGPFKNLTNVVTSLTFVTNTRSYGPFGKGRGTPFHIQTQNNGRIVGFFGRSGQYLYAIGVYTNQDVICLLVRFTSRLGSQGSGDLWVEMKGFFMASQDLSGQQRSRGGGPSGECGDSDDEPNGDFAKFGPWGGDGGQPQDIGTLPCRLDRIKISSGLIIDSIEFSYAGPDSQYRTAGPWGGHGGDNS</sequence>
<dbReference type="Gene3D" id="2.100.10.30">
    <property type="entry name" value="Jacalin-like lectin domain"/>
    <property type="match status" value="2"/>
</dbReference>
<dbReference type="SUPFAM" id="SSF51101">
    <property type="entry name" value="Mannose-binding lectins"/>
    <property type="match status" value="2"/>
</dbReference>
<dbReference type="InterPro" id="IPR033734">
    <property type="entry name" value="Jacalin-like_lectin_dom_plant"/>
</dbReference>
<feature type="domain" description="Jacalin-type lectin" evidence="3">
    <location>
        <begin position="272"/>
        <end position="334"/>
    </location>
</feature>
<dbReference type="GO" id="GO:0030246">
    <property type="term" value="F:carbohydrate binding"/>
    <property type="evidence" value="ECO:0007669"/>
    <property type="project" value="UniProtKB-KW"/>
</dbReference>
<evidence type="ECO:0000256" key="2">
    <source>
        <dbReference type="SAM" id="MobiDB-lite"/>
    </source>
</evidence>
<dbReference type="EMBL" id="CM000780">
    <property type="protein sequence ID" value="AQK49131.1"/>
    <property type="molecule type" value="Genomic_DNA"/>
</dbReference>
<feature type="compositionally biased region" description="Gly residues" evidence="2">
    <location>
        <begin position="325"/>
        <end position="334"/>
    </location>
</feature>
<evidence type="ECO:0000256" key="1">
    <source>
        <dbReference type="ARBA" id="ARBA00022734"/>
    </source>
</evidence>
<dbReference type="InterPro" id="IPR036404">
    <property type="entry name" value="Jacalin-like_lectin_dom_sf"/>
</dbReference>
<feature type="region of interest" description="Disordered" evidence="2">
    <location>
        <begin position="245"/>
        <end position="287"/>
    </location>
</feature>
<dbReference type="FunFam" id="2.100.10.30:FF:000003">
    <property type="entry name" value="OSJNBa0016N04.16-like protein"/>
    <property type="match status" value="1"/>
</dbReference>
<evidence type="ECO:0000313" key="4">
    <source>
        <dbReference type="EMBL" id="AQK49131.1"/>
    </source>
</evidence>
<reference evidence="4" key="1">
    <citation type="submission" date="2015-12" db="EMBL/GenBank/DDBJ databases">
        <title>Update maize B73 reference genome by single molecule sequencing technologies.</title>
        <authorList>
            <consortium name="Maize Genome Sequencing Project"/>
            <person name="Ware D."/>
        </authorList>
    </citation>
    <scope>NUCLEOTIDE SEQUENCE</scope>
    <source>
        <tissue evidence="4">Seedling</tissue>
    </source>
</reference>
<dbReference type="InterPro" id="IPR001229">
    <property type="entry name" value="Jacalin-like_lectin_dom"/>
</dbReference>
<accession>A0A1D6PQY5</accession>
<proteinExistence type="predicted"/>
<dbReference type="CDD" id="cd09612">
    <property type="entry name" value="Jacalin"/>
    <property type="match status" value="1"/>
</dbReference>
<protein>
    <submittedName>
        <fullName evidence="4">OSJNBa0016N04.16-like protein</fullName>
    </submittedName>
</protein>
<dbReference type="PANTHER" id="PTHR46506">
    <property type="entry name" value="OS05G0143600 PROTEIN"/>
    <property type="match status" value="1"/>
</dbReference>
<dbReference type="ExpressionAtlas" id="A0A1D6PQY5">
    <property type="expression patterns" value="baseline and differential"/>
</dbReference>
<evidence type="ECO:0000259" key="3">
    <source>
        <dbReference type="PROSITE" id="PS51752"/>
    </source>
</evidence>
<gene>
    <name evidence="4" type="ORF">ZEAMMB73_Zm00001d048876</name>
</gene>
<feature type="domain" description="Jacalin-type lectin" evidence="3">
    <location>
        <begin position="70"/>
        <end position="211"/>
    </location>
</feature>
<organism evidence="4">
    <name type="scientific">Zea mays</name>
    <name type="common">Maize</name>
    <dbReference type="NCBI Taxonomy" id="4577"/>
    <lineage>
        <taxon>Eukaryota</taxon>
        <taxon>Viridiplantae</taxon>
        <taxon>Streptophyta</taxon>
        <taxon>Embryophyta</taxon>
        <taxon>Tracheophyta</taxon>
        <taxon>Spermatophyta</taxon>
        <taxon>Magnoliopsida</taxon>
        <taxon>Liliopsida</taxon>
        <taxon>Poales</taxon>
        <taxon>Poaceae</taxon>
        <taxon>PACMAD clade</taxon>
        <taxon>Panicoideae</taxon>
        <taxon>Andropogonodae</taxon>
        <taxon>Andropogoneae</taxon>
        <taxon>Tripsacinae</taxon>
        <taxon>Zea</taxon>
    </lineage>
</organism>
<dbReference type="AlphaFoldDB" id="A0A1D6PQY5"/>
<keyword evidence="1" id="KW-0430">Lectin</keyword>